<keyword evidence="2" id="KW-1185">Reference proteome</keyword>
<accession>A0A133XW70</accession>
<sequence>MLVGAYKKSETPVEDITFSAGAVYAKPVATASHQARVIPDL</sequence>
<dbReference type="AlphaFoldDB" id="A0A133XW70"/>
<evidence type="ECO:0000313" key="2">
    <source>
        <dbReference type="Proteomes" id="UP000070675"/>
    </source>
</evidence>
<organism evidence="1 2">
    <name type="scientific">Atopobium deltae</name>
    <dbReference type="NCBI Taxonomy" id="1393034"/>
    <lineage>
        <taxon>Bacteria</taxon>
        <taxon>Bacillati</taxon>
        <taxon>Actinomycetota</taxon>
        <taxon>Coriobacteriia</taxon>
        <taxon>Coriobacteriales</taxon>
        <taxon>Atopobiaceae</taxon>
        <taxon>Atopobium</taxon>
    </lineage>
</organism>
<reference evidence="2" key="1">
    <citation type="submission" date="2016-01" db="EMBL/GenBank/DDBJ databases">
        <authorList>
            <person name="Mitreva M."/>
            <person name="Pepin K.H."/>
            <person name="Mihindukulasuriya K.A."/>
            <person name="Fulton R."/>
            <person name="Fronick C."/>
            <person name="O'Laughlin M."/>
            <person name="Miner T."/>
            <person name="Herter B."/>
            <person name="Rosa B.A."/>
            <person name="Cordes M."/>
            <person name="Tomlinson C."/>
            <person name="Wollam A."/>
            <person name="Palsikar V.B."/>
            <person name="Mardis E.R."/>
            <person name="Wilson R.K."/>
        </authorList>
    </citation>
    <scope>NUCLEOTIDE SEQUENCE [LARGE SCALE GENOMIC DNA]</scope>
    <source>
        <strain evidence="2">DNF00019</strain>
    </source>
</reference>
<dbReference type="EMBL" id="LSCR01000006">
    <property type="protein sequence ID" value="KXB35171.1"/>
    <property type="molecule type" value="Genomic_DNA"/>
</dbReference>
<name>A0A133XW70_9ACTN</name>
<protein>
    <submittedName>
        <fullName evidence="1">Uncharacterized protein</fullName>
    </submittedName>
</protein>
<evidence type="ECO:0000313" key="1">
    <source>
        <dbReference type="EMBL" id="KXB35171.1"/>
    </source>
</evidence>
<proteinExistence type="predicted"/>
<dbReference type="Proteomes" id="UP000070675">
    <property type="component" value="Unassembled WGS sequence"/>
</dbReference>
<gene>
    <name evidence="1" type="ORF">HMPREF3192_00536</name>
</gene>
<comment type="caution">
    <text evidence="1">The sequence shown here is derived from an EMBL/GenBank/DDBJ whole genome shotgun (WGS) entry which is preliminary data.</text>
</comment>